<dbReference type="SUPFAM" id="SSF56112">
    <property type="entry name" value="Protein kinase-like (PK-like)"/>
    <property type="match status" value="1"/>
</dbReference>
<sequence>MSETAADYEPFARAALPKYGLERASLRLLSYSENATYLAKLDGERSVVRVHRPGYNSLAEVESELAWMESVRSDSSIRTPAVRLAGDGNSVVAVEHAGETRLVDVFEFIPGISAEDVCSGISFSDLGAVTASLHQHVQAWTPPAKFVRFRWDLDSMLGQTGRWGNWRDAPNLTQSDREVIEAAERSVKQRLLRFGTGADRFGLVHSDLRMSNLIVRDREIIVIDFDDCGWSWFLTDLAAVITWNEASPTAHTTVETWLRGYLSVGQLDEEAIAEIPTFIMLRRLMITAWISTHPESEPARTLGPHLAAETASLAKRYLTDPTWFAFDADALRKSAGRDPLSSHVDDLEERCANG</sequence>
<reference evidence="3" key="1">
    <citation type="submission" date="2008-10" db="EMBL/GenBank/DDBJ databases">
        <title>Functional identification of cinnamic acid operon in Rhodococcus sp. strain T104.</title>
        <authorList>
            <person name="Shin S."/>
            <person name="Choi K.Y."/>
            <person name="Kim E."/>
        </authorList>
    </citation>
    <scope>NUCLEOTIDE SEQUENCE</scope>
    <source>
        <strain evidence="3">T104</strain>
    </source>
</reference>
<dbReference type="Gene3D" id="1.10.510.10">
    <property type="entry name" value="Transferase(Phosphotransferase) domain 1"/>
    <property type="match status" value="1"/>
</dbReference>
<evidence type="ECO:0000256" key="1">
    <source>
        <dbReference type="ARBA" id="ARBA00038240"/>
    </source>
</evidence>
<protein>
    <recommendedName>
        <fullName evidence="2">Aminoglycoside phosphotransferase domain-containing protein</fullName>
    </recommendedName>
</protein>
<evidence type="ECO:0000313" key="3">
    <source>
        <dbReference type="EMBL" id="ACJ12444.1"/>
    </source>
</evidence>
<dbReference type="InterPro" id="IPR002575">
    <property type="entry name" value="Aminoglycoside_PTrfase"/>
</dbReference>
<organism evidence="3">
    <name type="scientific">Rhodococcus sp. T104</name>
    <dbReference type="NCBI Taxonomy" id="230533"/>
    <lineage>
        <taxon>Bacteria</taxon>
        <taxon>Bacillati</taxon>
        <taxon>Actinomycetota</taxon>
        <taxon>Actinomycetes</taxon>
        <taxon>Mycobacteriales</taxon>
        <taxon>Nocardiaceae</taxon>
        <taxon>Rhodococcus</taxon>
    </lineage>
</organism>
<dbReference type="AlphaFoldDB" id="B6VJI8"/>
<dbReference type="PANTHER" id="PTHR21064">
    <property type="entry name" value="AMINOGLYCOSIDE PHOSPHOTRANSFERASE DOMAIN-CONTAINING PROTEIN-RELATED"/>
    <property type="match status" value="1"/>
</dbReference>
<feature type="domain" description="Aminoglycoside phosphotransferase" evidence="2">
    <location>
        <begin position="32"/>
        <end position="262"/>
    </location>
</feature>
<dbReference type="Gene3D" id="3.30.200.70">
    <property type="match status" value="1"/>
</dbReference>
<dbReference type="InterPro" id="IPR011009">
    <property type="entry name" value="Kinase-like_dom_sf"/>
</dbReference>
<proteinExistence type="inferred from homology"/>
<comment type="similarity">
    <text evidence="1">Belongs to the pseudomonas-type ThrB family.</text>
</comment>
<name>B6VJI8_9NOCA</name>
<dbReference type="Pfam" id="PF01636">
    <property type="entry name" value="APH"/>
    <property type="match status" value="1"/>
</dbReference>
<dbReference type="GO" id="GO:0009088">
    <property type="term" value="P:threonine biosynthetic process"/>
    <property type="evidence" value="ECO:0007669"/>
    <property type="project" value="TreeGrafter"/>
</dbReference>
<accession>B6VJI8</accession>
<dbReference type="EMBL" id="FJ418564">
    <property type="protein sequence ID" value="ACJ12444.1"/>
    <property type="molecule type" value="Genomic_DNA"/>
</dbReference>
<dbReference type="Gene3D" id="1.20.1270.170">
    <property type="match status" value="1"/>
</dbReference>
<dbReference type="GO" id="GO:0004413">
    <property type="term" value="F:homoserine kinase activity"/>
    <property type="evidence" value="ECO:0007669"/>
    <property type="project" value="TreeGrafter"/>
</dbReference>
<dbReference type="PANTHER" id="PTHR21064:SF6">
    <property type="entry name" value="AMINOGLYCOSIDE PHOSPHOTRANSFERASE DOMAIN-CONTAINING PROTEIN"/>
    <property type="match status" value="1"/>
</dbReference>
<dbReference type="InterPro" id="IPR050249">
    <property type="entry name" value="Pseudomonas-type_ThrB"/>
</dbReference>
<evidence type="ECO:0000259" key="2">
    <source>
        <dbReference type="Pfam" id="PF01636"/>
    </source>
</evidence>